<feature type="signal peptide" evidence="17">
    <location>
        <begin position="1"/>
        <end position="22"/>
    </location>
</feature>
<organism evidence="19 20">
    <name type="scientific">Clavelina lepadiformis</name>
    <name type="common">Light-bulb sea squirt</name>
    <name type="synonym">Ascidia lepadiformis</name>
    <dbReference type="NCBI Taxonomy" id="159417"/>
    <lineage>
        <taxon>Eukaryota</taxon>
        <taxon>Metazoa</taxon>
        <taxon>Chordata</taxon>
        <taxon>Tunicata</taxon>
        <taxon>Ascidiacea</taxon>
        <taxon>Aplousobranchia</taxon>
        <taxon>Clavelinidae</taxon>
        <taxon>Clavelina</taxon>
    </lineage>
</organism>
<keyword evidence="7 17" id="KW-0732">Signal</keyword>
<comment type="catalytic activity">
    <reaction evidence="1">
        <text>S-ubiquitinyl-[E2 ubiquitin-conjugating enzyme]-L-cysteine + [acceptor protein]-L-lysine = [E2 ubiquitin-conjugating enzyme]-L-cysteine + N(6)-ubiquitinyl-[acceptor protein]-L-lysine.</text>
        <dbReference type="EC" id="2.3.2.27"/>
    </reaction>
</comment>
<gene>
    <name evidence="19" type="ORF">CVLEPA_LOCUS22913</name>
</gene>
<feature type="domain" description="RING-type" evidence="18">
    <location>
        <begin position="231"/>
        <end position="273"/>
    </location>
</feature>
<dbReference type="CDD" id="cd02123">
    <property type="entry name" value="PA_C_RZF_like"/>
    <property type="match status" value="1"/>
</dbReference>
<evidence type="ECO:0000256" key="5">
    <source>
        <dbReference type="ARBA" id="ARBA00022692"/>
    </source>
</evidence>
<evidence type="ECO:0000256" key="13">
    <source>
        <dbReference type="ARBA" id="ARBA00046288"/>
    </source>
</evidence>
<comment type="pathway">
    <text evidence="2">Protein modification; protein ubiquitination.</text>
</comment>
<evidence type="ECO:0000256" key="10">
    <source>
        <dbReference type="ARBA" id="ARBA00022989"/>
    </source>
</evidence>
<evidence type="ECO:0000256" key="11">
    <source>
        <dbReference type="ARBA" id="ARBA00023136"/>
    </source>
</evidence>
<keyword evidence="12" id="KW-0325">Glycoprotein</keyword>
<proteinExistence type="predicted"/>
<feature type="compositionally biased region" description="Basic and acidic residues" evidence="15">
    <location>
        <begin position="473"/>
        <end position="482"/>
    </location>
</feature>
<dbReference type="Pfam" id="PF02225">
    <property type="entry name" value="PA"/>
    <property type="match status" value="1"/>
</dbReference>
<comment type="subcellular location">
    <subcellularLocation>
        <location evidence="13">Endomembrane system</location>
        <topology evidence="13">Single-pass type I membrane protein</topology>
    </subcellularLocation>
</comment>
<reference evidence="19 20" key="1">
    <citation type="submission" date="2024-02" db="EMBL/GenBank/DDBJ databases">
        <authorList>
            <person name="Daric V."/>
            <person name="Darras S."/>
        </authorList>
    </citation>
    <scope>NUCLEOTIDE SEQUENCE [LARGE SCALE GENOMIC DNA]</scope>
</reference>
<dbReference type="SUPFAM" id="SSF52025">
    <property type="entry name" value="PA domain"/>
    <property type="match status" value="1"/>
</dbReference>
<feature type="transmembrane region" description="Helical" evidence="16">
    <location>
        <begin position="173"/>
        <end position="198"/>
    </location>
</feature>
<evidence type="ECO:0000313" key="19">
    <source>
        <dbReference type="EMBL" id="CAK8690283.1"/>
    </source>
</evidence>
<evidence type="ECO:0000256" key="1">
    <source>
        <dbReference type="ARBA" id="ARBA00000900"/>
    </source>
</evidence>
<evidence type="ECO:0000256" key="8">
    <source>
        <dbReference type="ARBA" id="ARBA00022771"/>
    </source>
</evidence>
<evidence type="ECO:0000256" key="15">
    <source>
        <dbReference type="SAM" id="MobiDB-lite"/>
    </source>
</evidence>
<feature type="compositionally biased region" description="Polar residues" evidence="15">
    <location>
        <begin position="301"/>
        <end position="323"/>
    </location>
</feature>
<keyword evidence="5 16" id="KW-0812">Transmembrane</keyword>
<protein>
    <recommendedName>
        <fullName evidence="3">RING-type E3 ubiquitin transferase</fullName>
        <ecNumber evidence="3">2.3.2.27</ecNumber>
    </recommendedName>
</protein>
<keyword evidence="9" id="KW-0862">Zinc</keyword>
<keyword evidence="10 16" id="KW-1133">Transmembrane helix</keyword>
<dbReference type="Gene3D" id="3.50.30.30">
    <property type="match status" value="1"/>
</dbReference>
<dbReference type="PROSITE" id="PS50089">
    <property type="entry name" value="ZF_RING_2"/>
    <property type="match status" value="1"/>
</dbReference>
<keyword evidence="6" id="KW-0479">Metal-binding</keyword>
<dbReference type="Gene3D" id="3.30.40.10">
    <property type="entry name" value="Zinc/RING finger domain, C3HC4 (zinc finger)"/>
    <property type="match status" value="1"/>
</dbReference>
<comment type="caution">
    <text evidence="19">The sequence shown here is derived from an EMBL/GenBank/DDBJ whole genome shotgun (WGS) entry which is preliminary data.</text>
</comment>
<dbReference type="SMART" id="SM00184">
    <property type="entry name" value="RING"/>
    <property type="match status" value="1"/>
</dbReference>
<feature type="compositionally biased region" description="Low complexity" evidence="15">
    <location>
        <begin position="324"/>
        <end position="338"/>
    </location>
</feature>
<dbReference type="InterPro" id="IPR046450">
    <property type="entry name" value="PA_dom_sf"/>
</dbReference>
<keyword evidence="20" id="KW-1185">Reference proteome</keyword>
<dbReference type="SUPFAM" id="SSF57850">
    <property type="entry name" value="RING/U-box"/>
    <property type="match status" value="1"/>
</dbReference>
<evidence type="ECO:0000256" key="17">
    <source>
        <dbReference type="SAM" id="SignalP"/>
    </source>
</evidence>
<dbReference type="InterPro" id="IPR044744">
    <property type="entry name" value="ZNRF4/RNF13/RNF167_PA"/>
</dbReference>
<dbReference type="CDD" id="cd16796">
    <property type="entry name" value="RING-H2_RNF13"/>
    <property type="match status" value="1"/>
</dbReference>
<evidence type="ECO:0000256" key="2">
    <source>
        <dbReference type="ARBA" id="ARBA00004906"/>
    </source>
</evidence>
<keyword evidence="11 16" id="KW-0472">Membrane</keyword>
<dbReference type="InterPro" id="IPR003137">
    <property type="entry name" value="PA_domain"/>
</dbReference>
<evidence type="ECO:0000259" key="18">
    <source>
        <dbReference type="PROSITE" id="PS50089"/>
    </source>
</evidence>
<evidence type="ECO:0000256" key="9">
    <source>
        <dbReference type="ARBA" id="ARBA00022833"/>
    </source>
</evidence>
<feature type="region of interest" description="Disordered" evidence="15">
    <location>
        <begin position="280"/>
        <end position="352"/>
    </location>
</feature>
<evidence type="ECO:0000256" key="7">
    <source>
        <dbReference type="ARBA" id="ARBA00022729"/>
    </source>
</evidence>
<dbReference type="InterPro" id="IPR013083">
    <property type="entry name" value="Znf_RING/FYVE/PHD"/>
</dbReference>
<sequence>MDKLNILLIFLILPVLVMKTDADVVATDSTNRSIAFSDYEAEFGTNVGQSGIGGLLAAAEPYDACDPIKRRPFVNTTNENSTLNAFALVIRGGCDFGKKVLNAQNAGFDAVIVYNDESDELVRMNTAYELDIAIPSVFVGITAGEALASYYLYYFKNNPSVTLYHNTPFSIDYYIVPFITVIGTCFVALILFMLVRFVRGRHRQRRNRLSRQRLKQLPVKQYKKGDEYDVCAICLDDYEEGDKLRVLPCQHAYHCKCVDPWLTATKRVCPLCKRRVLSDDETSNSEDDYESDDDSAPLLRNSESSSQGSTRYGTGSDNPLRNYSSSAASTITSAGGASPAPSDVATPSFDALSSHDNLHGRVVMENDHVVSESPPHQVLVCADISPKPHGSFGADLMEVNSTDYDSEDACFSVTSSTPLGNHNIDSIEYQSANETSPSHSGLPSPGVAVNFDERFTAPDQVQDDDATLPGSSRADDVATRDDVEGEAPSTSDVCYRWQGPQRSNDDHPML</sequence>
<evidence type="ECO:0000256" key="6">
    <source>
        <dbReference type="ARBA" id="ARBA00022723"/>
    </source>
</evidence>
<keyword evidence="8 14" id="KW-0863">Zinc-finger</keyword>
<dbReference type="EC" id="2.3.2.27" evidence="3"/>
<name>A0ABP0GFS6_CLALP</name>
<dbReference type="InterPro" id="IPR001841">
    <property type="entry name" value="Znf_RING"/>
</dbReference>
<dbReference type="EMBL" id="CAWYQH010000114">
    <property type="protein sequence ID" value="CAK8690283.1"/>
    <property type="molecule type" value="Genomic_DNA"/>
</dbReference>
<feature type="region of interest" description="Disordered" evidence="15">
    <location>
        <begin position="457"/>
        <end position="510"/>
    </location>
</feature>
<dbReference type="PANTHER" id="PTHR47168">
    <property type="entry name" value="RING ZINC FINGER DOMAIN SUPERFAMILY PROTEIN-RELATED"/>
    <property type="match status" value="1"/>
</dbReference>
<dbReference type="Pfam" id="PF13639">
    <property type="entry name" value="zf-RING_2"/>
    <property type="match status" value="1"/>
</dbReference>
<evidence type="ECO:0000256" key="4">
    <source>
        <dbReference type="ARBA" id="ARBA00022679"/>
    </source>
</evidence>
<evidence type="ECO:0000256" key="12">
    <source>
        <dbReference type="ARBA" id="ARBA00023180"/>
    </source>
</evidence>
<evidence type="ECO:0000256" key="16">
    <source>
        <dbReference type="SAM" id="Phobius"/>
    </source>
</evidence>
<dbReference type="PANTHER" id="PTHR47168:SF1">
    <property type="entry name" value="OS02G0798600 PROTEIN"/>
    <property type="match status" value="1"/>
</dbReference>
<evidence type="ECO:0000256" key="14">
    <source>
        <dbReference type="PROSITE-ProRule" id="PRU00175"/>
    </source>
</evidence>
<dbReference type="Proteomes" id="UP001642483">
    <property type="component" value="Unassembled WGS sequence"/>
</dbReference>
<feature type="compositionally biased region" description="Acidic residues" evidence="15">
    <location>
        <begin position="280"/>
        <end position="295"/>
    </location>
</feature>
<accession>A0ABP0GFS6</accession>
<evidence type="ECO:0000313" key="20">
    <source>
        <dbReference type="Proteomes" id="UP001642483"/>
    </source>
</evidence>
<evidence type="ECO:0000256" key="3">
    <source>
        <dbReference type="ARBA" id="ARBA00012483"/>
    </source>
</evidence>
<keyword evidence="4" id="KW-0808">Transferase</keyword>
<dbReference type="InterPro" id="IPR051653">
    <property type="entry name" value="E3_ligase_sorting_rcpt"/>
</dbReference>
<feature type="chain" id="PRO_5047514687" description="RING-type E3 ubiquitin transferase" evidence="17">
    <location>
        <begin position="23"/>
        <end position="510"/>
    </location>
</feature>